<dbReference type="PANTHER" id="PTHR43537:SF51">
    <property type="entry name" value="HTH-TYPE TRANSCRIPTIONAL REGULATOR LGOR-RELATED"/>
    <property type="match status" value="1"/>
</dbReference>
<organism evidence="5 6">
    <name type="scientific">Parathalassolituus penaei</name>
    <dbReference type="NCBI Taxonomy" id="2997323"/>
    <lineage>
        <taxon>Bacteria</taxon>
        <taxon>Pseudomonadati</taxon>
        <taxon>Pseudomonadota</taxon>
        <taxon>Gammaproteobacteria</taxon>
        <taxon>Oceanospirillales</taxon>
        <taxon>Oceanospirillaceae</taxon>
        <taxon>Parathalassolituus</taxon>
    </lineage>
</organism>
<dbReference type="InterPro" id="IPR036390">
    <property type="entry name" value="WH_DNA-bd_sf"/>
</dbReference>
<dbReference type="Gene3D" id="1.10.10.10">
    <property type="entry name" value="Winged helix-like DNA-binding domain superfamily/Winged helix DNA-binding domain"/>
    <property type="match status" value="1"/>
</dbReference>
<feature type="domain" description="HTH gntR-type" evidence="4">
    <location>
        <begin position="2"/>
        <end position="68"/>
    </location>
</feature>
<dbReference type="Proteomes" id="UP001150830">
    <property type="component" value="Unassembled WGS sequence"/>
</dbReference>
<protein>
    <submittedName>
        <fullName evidence="5">GntR family transcriptional regulator</fullName>
    </submittedName>
</protein>
<dbReference type="GO" id="GO:0003677">
    <property type="term" value="F:DNA binding"/>
    <property type="evidence" value="ECO:0007669"/>
    <property type="project" value="UniProtKB-KW"/>
</dbReference>
<evidence type="ECO:0000256" key="1">
    <source>
        <dbReference type="ARBA" id="ARBA00023015"/>
    </source>
</evidence>
<dbReference type="PANTHER" id="PTHR43537">
    <property type="entry name" value="TRANSCRIPTIONAL REGULATOR, GNTR FAMILY"/>
    <property type="match status" value="1"/>
</dbReference>
<dbReference type="InterPro" id="IPR036388">
    <property type="entry name" value="WH-like_DNA-bd_sf"/>
</dbReference>
<dbReference type="SMART" id="SM00895">
    <property type="entry name" value="FCD"/>
    <property type="match status" value="1"/>
</dbReference>
<dbReference type="SUPFAM" id="SSF48008">
    <property type="entry name" value="GntR ligand-binding domain-like"/>
    <property type="match status" value="1"/>
</dbReference>
<keyword evidence="6" id="KW-1185">Reference proteome</keyword>
<dbReference type="InterPro" id="IPR008920">
    <property type="entry name" value="TF_FadR/GntR_C"/>
</dbReference>
<keyword evidence="1" id="KW-0805">Transcription regulation</keyword>
<evidence type="ECO:0000313" key="6">
    <source>
        <dbReference type="Proteomes" id="UP001150830"/>
    </source>
</evidence>
<dbReference type="PROSITE" id="PS50949">
    <property type="entry name" value="HTH_GNTR"/>
    <property type="match status" value="1"/>
</dbReference>
<comment type="caution">
    <text evidence="5">The sequence shown here is derived from an EMBL/GenBank/DDBJ whole genome shotgun (WGS) entry which is preliminary data.</text>
</comment>
<proteinExistence type="predicted"/>
<evidence type="ECO:0000256" key="2">
    <source>
        <dbReference type="ARBA" id="ARBA00023125"/>
    </source>
</evidence>
<dbReference type="AlphaFoldDB" id="A0A9X3EHT3"/>
<keyword evidence="3" id="KW-0804">Transcription</keyword>
<evidence type="ECO:0000256" key="3">
    <source>
        <dbReference type="ARBA" id="ARBA00023163"/>
    </source>
</evidence>
<dbReference type="GO" id="GO:0003700">
    <property type="term" value="F:DNA-binding transcription factor activity"/>
    <property type="evidence" value="ECO:0007669"/>
    <property type="project" value="InterPro"/>
</dbReference>
<dbReference type="Pfam" id="PF00392">
    <property type="entry name" value="GntR"/>
    <property type="match status" value="1"/>
</dbReference>
<dbReference type="SMART" id="SM00345">
    <property type="entry name" value="HTH_GNTR"/>
    <property type="match status" value="1"/>
</dbReference>
<keyword evidence="2" id="KW-0238">DNA-binding</keyword>
<sequence length="222" mass="24255">MATTGQQVLVTLRNMIADGQLAGGSRLAEIPTAELLGVSRMPVRMAFSALEQEGFLIKSGRGYTIRAISRGEIAGAVEVRGVLEGLAVRQAVERGASEELLTILRECLRDGDRLFAAGSLEEADFEQYEEMNCRFHDAIVDASGNPAVADALSRSSHLPFASVKALAVDKSQPEREFRRFYYAHLQHHAIVDAISRGQAARAEALMREHANATLPYVDSWDV</sequence>
<dbReference type="EMBL" id="JAPNOA010000059">
    <property type="protein sequence ID" value="MCY0967470.1"/>
    <property type="molecule type" value="Genomic_DNA"/>
</dbReference>
<evidence type="ECO:0000259" key="4">
    <source>
        <dbReference type="PROSITE" id="PS50949"/>
    </source>
</evidence>
<name>A0A9X3EHT3_9GAMM</name>
<dbReference type="RefSeq" id="WP_283175667.1">
    <property type="nucleotide sequence ID" value="NZ_JAPNOA010000059.1"/>
</dbReference>
<dbReference type="Pfam" id="PF07729">
    <property type="entry name" value="FCD"/>
    <property type="match status" value="1"/>
</dbReference>
<dbReference type="Gene3D" id="1.20.120.530">
    <property type="entry name" value="GntR ligand-binding domain-like"/>
    <property type="match status" value="1"/>
</dbReference>
<accession>A0A9X3EHT3</accession>
<dbReference type="InterPro" id="IPR011711">
    <property type="entry name" value="GntR_C"/>
</dbReference>
<dbReference type="SUPFAM" id="SSF46785">
    <property type="entry name" value="Winged helix' DNA-binding domain"/>
    <property type="match status" value="1"/>
</dbReference>
<dbReference type="InterPro" id="IPR000524">
    <property type="entry name" value="Tscrpt_reg_HTH_GntR"/>
</dbReference>
<reference evidence="5" key="1">
    <citation type="submission" date="2022-11" db="EMBL/GenBank/DDBJ databases">
        <title>Parathalassolutuus dongxingensis gen. nov., sp. nov., a novel member of family Oceanospirillaceae isolated from a coastal shrimp pond in Guangxi, China.</title>
        <authorList>
            <person name="Chen H."/>
        </authorList>
    </citation>
    <scope>NUCLEOTIDE SEQUENCE</scope>
    <source>
        <strain evidence="5">G-43</strain>
    </source>
</reference>
<evidence type="ECO:0000313" key="5">
    <source>
        <dbReference type="EMBL" id="MCY0967470.1"/>
    </source>
</evidence>
<gene>
    <name evidence="5" type="ORF">OUO13_19995</name>
</gene>